<dbReference type="InterPro" id="IPR037069">
    <property type="entry name" value="AcylCoA_DH/ox_N_sf"/>
</dbReference>
<dbReference type="InterPro" id="IPR036250">
    <property type="entry name" value="AcylCo_DH-like_C"/>
</dbReference>
<dbReference type="SUPFAM" id="SSF47203">
    <property type="entry name" value="Acyl-CoA dehydrogenase C-terminal domain-like"/>
    <property type="match status" value="1"/>
</dbReference>
<evidence type="ECO:0000256" key="4">
    <source>
        <dbReference type="ARBA" id="ARBA00022827"/>
    </source>
</evidence>
<dbReference type="PANTHER" id="PTHR43292">
    <property type="entry name" value="ACYL-COA DEHYDROGENASE"/>
    <property type="match status" value="1"/>
</dbReference>
<evidence type="ECO:0000256" key="1">
    <source>
        <dbReference type="ARBA" id="ARBA00001974"/>
    </source>
</evidence>
<keyword evidence="5 6" id="KW-0560">Oxidoreductase</keyword>
<proteinExistence type="inferred from homology"/>
<dbReference type="Proteomes" id="UP001519924">
    <property type="component" value="Unassembled WGS sequence"/>
</dbReference>
<dbReference type="InterPro" id="IPR009100">
    <property type="entry name" value="AcylCoA_DH/oxidase_NM_dom_sf"/>
</dbReference>
<protein>
    <submittedName>
        <fullName evidence="10">Acyl-CoA dehydrogenase family protein</fullName>
    </submittedName>
</protein>
<dbReference type="Pfam" id="PF00441">
    <property type="entry name" value="Acyl-CoA_dh_1"/>
    <property type="match status" value="1"/>
</dbReference>
<dbReference type="Gene3D" id="2.40.110.10">
    <property type="entry name" value="Butyryl-CoA Dehydrogenase, subunit A, domain 2"/>
    <property type="match status" value="1"/>
</dbReference>
<evidence type="ECO:0000256" key="3">
    <source>
        <dbReference type="ARBA" id="ARBA00022630"/>
    </source>
</evidence>
<dbReference type="SUPFAM" id="SSF56645">
    <property type="entry name" value="Acyl-CoA dehydrogenase NM domain-like"/>
    <property type="match status" value="1"/>
</dbReference>
<sequence length="391" mass="44267">MTAAPAAPAEPEDLNALDDEAFRLHVRRWIEANYPPELRHPPKRLHWKDNKVWYFKLAEKGWLCPGWPKEYGGMGLSPAKQIIFTEELERWGCARTNDHGIVLLGPLIINYGTEEQKRYFLPKILSGEHIWCQGYSEPNAGSDLASLRTEAVEDGDHYVVNGQKIWTTLAQDANWIFLLVRTDKQAKKQEGISFLLVPMDTPGITVKPIINLELHDEFCEVFFDNVRVPKRNLVGQINKGWDMAKALLGFERIYLGSPRQSAYALKGLRALAEHMGVWEEPEFRDRYARLRLDLEDLKAFYGVYVAKLRRGETLGPDVSMLKICQTELFQRIADAMLEIAGENAGLLGPIEGNRDLNPTGLYIQARPATIYGGSNEIQRNIVAKNVLGLPG</sequence>
<dbReference type="InterPro" id="IPR052161">
    <property type="entry name" value="Mycobact_Acyl-CoA_DH"/>
</dbReference>
<reference evidence="10 11" key="1">
    <citation type="submission" date="2021-08" db="EMBL/GenBank/DDBJ databases">
        <title>Caldovatus sediminis gen. nov., sp. nov., a moderately thermophilic bacterium isolated from a hot spring.</title>
        <authorList>
            <person name="Hu C.-J."/>
            <person name="Li W.-J."/>
            <person name="Xian W.-D."/>
        </authorList>
    </citation>
    <scope>NUCLEOTIDE SEQUENCE [LARGE SCALE GENOMIC DNA]</scope>
    <source>
        <strain evidence="10 11">SYSU G05006</strain>
    </source>
</reference>
<dbReference type="Pfam" id="PF02770">
    <property type="entry name" value="Acyl-CoA_dh_M"/>
    <property type="match status" value="1"/>
</dbReference>
<name>A0ABS7F5V0_9PROT</name>
<evidence type="ECO:0000256" key="6">
    <source>
        <dbReference type="RuleBase" id="RU362125"/>
    </source>
</evidence>
<evidence type="ECO:0000313" key="10">
    <source>
        <dbReference type="EMBL" id="MBW8270986.1"/>
    </source>
</evidence>
<feature type="domain" description="Acyl-CoA dehydrogenase/oxidase N-terminal" evidence="9">
    <location>
        <begin position="19"/>
        <end position="128"/>
    </location>
</feature>
<keyword evidence="3 6" id="KW-0285">Flavoprotein</keyword>
<dbReference type="Pfam" id="PF02771">
    <property type="entry name" value="Acyl-CoA_dh_N"/>
    <property type="match status" value="1"/>
</dbReference>
<evidence type="ECO:0000259" key="7">
    <source>
        <dbReference type="Pfam" id="PF00441"/>
    </source>
</evidence>
<dbReference type="Gene3D" id="1.20.140.10">
    <property type="entry name" value="Butyryl-CoA Dehydrogenase, subunit A, domain 3"/>
    <property type="match status" value="1"/>
</dbReference>
<evidence type="ECO:0000259" key="8">
    <source>
        <dbReference type="Pfam" id="PF02770"/>
    </source>
</evidence>
<dbReference type="EMBL" id="JAHZUY010000063">
    <property type="protein sequence ID" value="MBW8270986.1"/>
    <property type="molecule type" value="Genomic_DNA"/>
</dbReference>
<evidence type="ECO:0000313" key="11">
    <source>
        <dbReference type="Proteomes" id="UP001519924"/>
    </source>
</evidence>
<dbReference type="RefSeq" id="WP_220118767.1">
    <property type="nucleotide sequence ID" value="NZ_JAHZUY010000063.1"/>
</dbReference>
<organism evidence="10 11">
    <name type="scientific">Caldovatus aquaticus</name>
    <dbReference type="NCBI Taxonomy" id="2865671"/>
    <lineage>
        <taxon>Bacteria</taxon>
        <taxon>Pseudomonadati</taxon>
        <taxon>Pseudomonadota</taxon>
        <taxon>Alphaproteobacteria</taxon>
        <taxon>Acetobacterales</taxon>
        <taxon>Roseomonadaceae</taxon>
        <taxon>Caldovatus</taxon>
    </lineage>
</organism>
<comment type="similarity">
    <text evidence="2 6">Belongs to the acyl-CoA dehydrogenase family.</text>
</comment>
<dbReference type="InterPro" id="IPR009075">
    <property type="entry name" value="AcylCo_DH/oxidase_C"/>
</dbReference>
<comment type="caution">
    <text evidence="10">The sequence shown here is derived from an EMBL/GenBank/DDBJ whole genome shotgun (WGS) entry which is preliminary data.</text>
</comment>
<gene>
    <name evidence="10" type="ORF">K1J50_15995</name>
</gene>
<feature type="domain" description="Acyl-CoA dehydrogenase/oxidase C-terminal" evidence="7">
    <location>
        <begin position="238"/>
        <end position="387"/>
    </location>
</feature>
<evidence type="ECO:0000256" key="2">
    <source>
        <dbReference type="ARBA" id="ARBA00009347"/>
    </source>
</evidence>
<accession>A0ABS7F5V0</accession>
<dbReference type="Gene3D" id="1.10.540.10">
    <property type="entry name" value="Acyl-CoA dehydrogenase/oxidase, N-terminal domain"/>
    <property type="match status" value="1"/>
</dbReference>
<feature type="domain" description="Acyl-CoA oxidase/dehydrogenase middle" evidence="8">
    <location>
        <begin position="132"/>
        <end position="226"/>
    </location>
</feature>
<evidence type="ECO:0000259" key="9">
    <source>
        <dbReference type="Pfam" id="PF02771"/>
    </source>
</evidence>
<evidence type="ECO:0000256" key="5">
    <source>
        <dbReference type="ARBA" id="ARBA00023002"/>
    </source>
</evidence>
<keyword evidence="11" id="KW-1185">Reference proteome</keyword>
<comment type="cofactor">
    <cofactor evidence="1 6">
        <name>FAD</name>
        <dbReference type="ChEBI" id="CHEBI:57692"/>
    </cofactor>
</comment>
<dbReference type="InterPro" id="IPR006091">
    <property type="entry name" value="Acyl-CoA_Oxase/DH_mid-dom"/>
</dbReference>
<dbReference type="InterPro" id="IPR013786">
    <property type="entry name" value="AcylCoA_DH/ox_N"/>
</dbReference>
<dbReference type="PANTHER" id="PTHR43292:SF3">
    <property type="entry name" value="ACYL-COA DEHYDROGENASE FADE29"/>
    <property type="match status" value="1"/>
</dbReference>
<keyword evidence="4 6" id="KW-0274">FAD</keyword>
<dbReference type="InterPro" id="IPR046373">
    <property type="entry name" value="Acyl-CoA_Oxase/DH_mid-dom_sf"/>
</dbReference>